<evidence type="ECO:0000313" key="3">
    <source>
        <dbReference type="Proteomes" id="UP000801492"/>
    </source>
</evidence>
<dbReference type="EMBL" id="VTPC01084340">
    <property type="protein sequence ID" value="KAF2887278.1"/>
    <property type="molecule type" value="Genomic_DNA"/>
</dbReference>
<dbReference type="InterPro" id="IPR010512">
    <property type="entry name" value="DUF1091"/>
</dbReference>
<sequence>CQNAYNIVLQKFYWPEGKSEQRVQFFVNPINFAPGYQLVEFNYSSPIPLGNDVMVRCNIYLDIGTKNTKNWSLLFPINEEFCKFTDKYLRQFFYDMETAVGIIPKSCPIPKGTYHALNYTMNFRTLKLQTFPFGDMKLTVSGVTKHSRKELWSYVVLLSNKQN</sequence>
<accession>A0A8K0G6E4</accession>
<keyword evidence="3" id="KW-1185">Reference proteome</keyword>
<evidence type="ECO:0000313" key="2">
    <source>
        <dbReference type="EMBL" id="KAF2887278.1"/>
    </source>
</evidence>
<gene>
    <name evidence="2" type="ORF">ILUMI_18895</name>
</gene>
<protein>
    <submittedName>
        <fullName evidence="2">Uncharacterized protein</fullName>
    </submittedName>
</protein>
<dbReference type="OrthoDB" id="6814999at2759"/>
<dbReference type="InterPro" id="IPR036846">
    <property type="entry name" value="GM2-AP_sf"/>
</dbReference>
<keyword evidence="1" id="KW-0732">Signal</keyword>
<feature type="non-terminal residue" evidence="2">
    <location>
        <position position="1"/>
    </location>
</feature>
<evidence type="ECO:0000256" key="1">
    <source>
        <dbReference type="ARBA" id="ARBA00022729"/>
    </source>
</evidence>
<name>A0A8K0G6E4_IGNLU</name>
<proteinExistence type="predicted"/>
<reference evidence="2" key="1">
    <citation type="submission" date="2019-08" db="EMBL/GenBank/DDBJ databases">
        <title>The genome of the North American firefly Photinus pyralis.</title>
        <authorList>
            <consortium name="Photinus pyralis genome working group"/>
            <person name="Fallon T.R."/>
            <person name="Sander Lower S.E."/>
            <person name="Weng J.-K."/>
        </authorList>
    </citation>
    <scope>NUCLEOTIDE SEQUENCE</scope>
    <source>
        <strain evidence="2">TRF0915ILg1</strain>
        <tissue evidence="2">Whole body</tissue>
    </source>
</reference>
<organism evidence="2 3">
    <name type="scientific">Ignelater luminosus</name>
    <name type="common">Cucubano</name>
    <name type="synonym">Pyrophorus luminosus</name>
    <dbReference type="NCBI Taxonomy" id="2038154"/>
    <lineage>
        <taxon>Eukaryota</taxon>
        <taxon>Metazoa</taxon>
        <taxon>Ecdysozoa</taxon>
        <taxon>Arthropoda</taxon>
        <taxon>Hexapoda</taxon>
        <taxon>Insecta</taxon>
        <taxon>Pterygota</taxon>
        <taxon>Neoptera</taxon>
        <taxon>Endopterygota</taxon>
        <taxon>Coleoptera</taxon>
        <taxon>Polyphaga</taxon>
        <taxon>Elateriformia</taxon>
        <taxon>Elateroidea</taxon>
        <taxon>Elateridae</taxon>
        <taxon>Agrypninae</taxon>
        <taxon>Pyrophorini</taxon>
        <taxon>Ignelater</taxon>
    </lineage>
</organism>
<dbReference type="Gene3D" id="2.70.220.10">
    <property type="entry name" value="Ganglioside GM2 activator"/>
    <property type="match status" value="1"/>
</dbReference>
<dbReference type="Proteomes" id="UP000801492">
    <property type="component" value="Unassembled WGS sequence"/>
</dbReference>
<dbReference type="Pfam" id="PF06477">
    <property type="entry name" value="DUF1091"/>
    <property type="match status" value="1"/>
</dbReference>
<comment type="caution">
    <text evidence="2">The sequence shown here is derived from an EMBL/GenBank/DDBJ whole genome shotgun (WGS) entry which is preliminary data.</text>
</comment>
<dbReference type="AlphaFoldDB" id="A0A8K0G6E4"/>